<reference evidence="2 3" key="1">
    <citation type="submission" date="2017-02" db="EMBL/GenBank/DDBJ databases">
        <title>Genomes of Trichoderma spp. with biocontrol activity.</title>
        <authorList>
            <person name="Gardiner D."/>
            <person name="Kazan K."/>
            <person name="Vos C."/>
            <person name="Harvey P."/>
        </authorList>
    </citation>
    <scope>NUCLEOTIDE SEQUENCE [LARGE SCALE GENOMIC DNA]</scope>
    <source>
        <strain evidence="2 3">A5MH</strain>
    </source>
</reference>
<feature type="region of interest" description="Disordered" evidence="1">
    <location>
        <begin position="138"/>
        <end position="199"/>
    </location>
</feature>
<dbReference type="OrthoDB" id="5153879at2759"/>
<evidence type="ECO:0000313" key="2">
    <source>
        <dbReference type="EMBL" id="PNP41749.1"/>
    </source>
</evidence>
<feature type="compositionally biased region" description="Basic and acidic residues" evidence="1">
    <location>
        <begin position="269"/>
        <end position="284"/>
    </location>
</feature>
<dbReference type="AlphaFoldDB" id="A0A2K0T899"/>
<feature type="compositionally biased region" description="Basic and acidic residues" evidence="1">
    <location>
        <begin position="8"/>
        <end position="25"/>
    </location>
</feature>
<accession>A0A2K0T899</accession>
<feature type="compositionally biased region" description="Basic and acidic residues" evidence="1">
    <location>
        <begin position="248"/>
        <end position="260"/>
    </location>
</feature>
<comment type="caution">
    <text evidence="2">The sequence shown here is derived from an EMBL/GenBank/DDBJ whole genome shotgun (WGS) entry which is preliminary data.</text>
</comment>
<dbReference type="EMBL" id="MTYH01000054">
    <property type="protein sequence ID" value="PNP41749.1"/>
    <property type="molecule type" value="Genomic_DNA"/>
</dbReference>
<dbReference type="Proteomes" id="UP000236546">
    <property type="component" value="Unassembled WGS sequence"/>
</dbReference>
<evidence type="ECO:0000256" key="1">
    <source>
        <dbReference type="SAM" id="MobiDB-lite"/>
    </source>
</evidence>
<evidence type="ECO:0000313" key="3">
    <source>
        <dbReference type="Proteomes" id="UP000236546"/>
    </source>
</evidence>
<gene>
    <name evidence="2" type="ORF">TGAMA5MH_06342</name>
</gene>
<name>A0A2K0T899_9HYPO</name>
<feature type="region of interest" description="Disordered" evidence="1">
    <location>
        <begin position="235"/>
        <end position="290"/>
    </location>
</feature>
<sequence>MAPTKPKATAEKKSMRKSKATDGKVAKDKTLYDKYFTASDSIYRSFTRACSAGLKNPDKGPTSTQLAGALLGMENLDEEHLPTEWGQYADKNPQIACCLRRSVAQLRTPRNEKFRVKLDKSVAKTPLSLTIHNLQYDGGMLDPAERTNSKKGKQDPTKDRKMPRRKSLTQTGSADLPAPFDEMNTDFSDGDGDLPLAKDYSEISDAKTFLGEVEDASSPPMPMPSRESNIAFCRELYPPEETVPENLEDGRQDKVPDPDHQINNSENLDDGRQDEAPEPDHQIDTGETDV</sequence>
<protein>
    <submittedName>
        <fullName evidence="2">Uncharacterized protein</fullName>
    </submittedName>
</protein>
<feature type="compositionally biased region" description="Basic and acidic residues" evidence="1">
    <location>
        <begin position="143"/>
        <end position="160"/>
    </location>
</feature>
<proteinExistence type="predicted"/>
<organism evidence="2 3">
    <name type="scientific">Trichoderma gamsii</name>
    <dbReference type="NCBI Taxonomy" id="398673"/>
    <lineage>
        <taxon>Eukaryota</taxon>
        <taxon>Fungi</taxon>
        <taxon>Dikarya</taxon>
        <taxon>Ascomycota</taxon>
        <taxon>Pezizomycotina</taxon>
        <taxon>Sordariomycetes</taxon>
        <taxon>Hypocreomycetidae</taxon>
        <taxon>Hypocreales</taxon>
        <taxon>Hypocreaceae</taxon>
        <taxon>Trichoderma</taxon>
    </lineage>
</organism>
<feature type="region of interest" description="Disordered" evidence="1">
    <location>
        <begin position="1"/>
        <end position="25"/>
    </location>
</feature>